<dbReference type="Proteomes" id="UP000241474">
    <property type="component" value="Segment"/>
</dbReference>
<dbReference type="EMBL" id="KM982403">
    <property type="protein sequence ID" value="AKI81132.1"/>
    <property type="molecule type" value="Genomic_DNA"/>
</dbReference>
<dbReference type="Proteomes" id="UP000201519">
    <property type="component" value="Segment"/>
</dbReference>
<evidence type="ECO:0000259" key="3">
    <source>
        <dbReference type="PROSITE" id="PS50296"/>
    </source>
</evidence>
<dbReference type="PROSITE" id="PS50296">
    <property type="entry name" value="SUI1"/>
    <property type="match status" value="1"/>
</dbReference>
<evidence type="ECO:0000313" key="5">
    <source>
        <dbReference type="EMBL" id="AKI79235.1"/>
    </source>
</evidence>
<dbReference type="InterPro" id="IPR005874">
    <property type="entry name" value="SUI1_euk"/>
</dbReference>
<reference evidence="4 7" key="1">
    <citation type="journal article" date="2011" name="Virol. J.">
        <title>Breaking the 1000-gene barrier for Mimivirus using ultra-deep genome and transcriptome sequencing.</title>
        <authorList>
            <person name="Legendre M."/>
            <person name="Santini S."/>
            <person name="Rico A."/>
            <person name="Abergel C."/>
            <person name="Claverie J.M."/>
        </authorList>
    </citation>
    <scope>NUCLEOTIDE SEQUENCE [LARGE SCALE GENOMIC DNA]</scope>
</reference>
<organismHost>
    <name type="scientific">Acanthamoeba polyphaga</name>
    <name type="common">Amoeba</name>
    <dbReference type="NCBI Taxonomy" id="5757"/>
</organismHost>
<protein>
    <submittedName>
        <fullName evidence="4">Protein translation factor SUI1-like protein</fullName>
    </submittedName>
</protein>
<dbReference type="SUPFAM" id="SSF55159">
    <property type="entry name" value="eIF1-like"/>
    <property type="match status" value="1"/>
</dbReference>
<evidence type="ECO:0000313" key="9">
    <source>
        <dbReference type="Proteomes" id="UP000274448"/>
    </source>
</evidence>
<name>A0A0G2Y0R3_MIMIV</name>
<evidence type="ECO:0000313" key="7">
    <source>
        <dbReference type="Proteomes" id="UP000201519"/>
    </source>
</evidence>
<dbReference type="KEGG" id="vg:9925089"/>
<comment type="similarity">
    <text evidence="1">Belongs to the SUI1 family.</text>
</comment>
<dbReference type="EMBL" id="KM982401">
    <property type="protein sequence ID" value="AKI79235.1"/>
    <property type="molecule type" value="Genomic_DNA"/>
</dbReference>
<dbReference type="InterPro" id="IPR001950">
    <property type="entry name" value="SUI1"/>
</dbReference>
<dbReference type="PANTHER" id="PTHR10388">
    <property type="entry name" value="EUKARYOTIC TRANSLATION INITIATION FACTOR SUI1"/>
    <property type="match status" value="1"/>
</dbReference>
<feature type="domain" description="SUI1" evidence="3">
    <location>
        <begin position="23"/>
        <end position="94"/>
    </location>
</feature>
<keyword evidence="2" id="KW-0648">Protein biosynthesis</keyword>
<proteinExistence type="inferred from homology"/>
<dbReference type="Proteomes" id="UP000274448">
    <property type="component" value="Segment"/>
</dbReference>
<evidence type="ECO:0000313" key="6">
    <source>
        <dbReference type="EMBL" id="AKI81132.1"/>
    </source>
</evidence>
<sequence>MLNRIIYDPFNDGLDTEQHFEKIHIKTKQRTKTKSITIIENIPEKIDLKLFLKKLKYTFHCSGSIQQNYDDDSKFIQLSGDHRELVKNFLIKNSIVKESNIVMHGY</sequence>
<dbReference type="RefSeq" id="YP_003986971.1">
    <property type="nucleotide sequence ID" value="NC_014649.1"/>
</dbReference>
<accession>A0A0G2Y0R3</accession>
<dbReference type="Pfam" id="PF01253">
    <property type="entry name" value="SUI1"/>
    <property type="match status" value="1"/>
</dbReference>
<gene>
    <name evidence="4" type="primary">R464</name>
</gene>
<dbReference type="OrthoDB" id="28175at10239"/>
<dbReference type="PIRSF" id="PIRSF004499">
    <property type="entry name" value="SUI1_euk"/>
    <property type="match status" value="1"/>
</dbReference>
<dbReference type="Gene3D" id="3.30.780.10">
    <property type="entry name" value="SUI1-like domain"/>
    <property type="match status" value="1"/>
</dbReference>
<organism evidence="4 7">
    <name type="scientific">Acanthamoeba polyphaga mimivirus</name>
    <name type="common">APMV</name>
    <dbReference type="NCBI Taxonomy" id="212035"/>
    <lineage>
        <taxon>Viruses</taxon>
        <taxon>Varidnaviria</taxon>
        <taxon>Bamfordvirae</taxon>
        <taxon>Nucleocytoviricota</taxon>
        <taxon>Megaviricetes</taxon>
        <taxon>Imitervirales</taxon>
        <taxon>Mimiviridae</taxon>
        <taxon>Megamimivirinae</taxon>
        <taxon>Mimivirus</taxon>
        <taxon>Mimivirus bradfordmassiliense</taxon>
    </lineage>
</organism>
<keyword evidence="7" id="KW-1185">Reference proteome</keyword>
<evidence type="ECO:0000313" key="4">
    <source>
        <dbReference type="EMBL" id="ADO18648.1"/>
    </source>
</evidence>
<reference evidence="8 9" key="2">
    <citation type="submission" date="2014-10" db="EMBL/GenBank/DDBJ databases">
        <title>Pan-genome analysis of Brazilian lineage A amoebal mimiviruses.</title>
        <authorList>
            <person name="Assis F.L."/>
            <person name="Abrahao J.S."/>
            <person name="Kroon E.G."/>
            <person name="Dornas F.P."/>
            <person name="Andrade K.R."/>
            <person name="Borato P.V.M."/>
            <person name="Pilotto M.R."/>
            <person name="Benamar S."/>
            <person name="LaScola B."/>
            <person name="Colson P."/>
        </authorList>
    </citation>
    <scope>NUCLEOTIDE SEQUENCE [LARGE SCALE GENOMIC DNA]</scope>
    <source>
        <strain evidence="6 9">Amazonia</strain>
        <strain evidence="5 8">Oyster</strain>
    </source>
</reference>
<evidence type="ECO:0000256" key="1">
    <source>
        <dbReference type="ARBA" id="ARBA00005422"/>
    </source>
</evidence>
<dbReference type="InterPro" id="IPR036877">
    <property type="entry name" value="SUI1_dom_sf"/>
</dbReference>
<accession>E3VY82</accession>
<dbReference type="GeneID" id="9925089"/>
<evidence type="ECO:0000256" key="2">
    <source>
        <dbReference type="ARBA" id="ARBA00022917"/>
    </source>
</evidence>
<dbReference type="SMR" id="A0A0G2Y0R3"/>
<evidence type="ECO:0000313" key="8">
    <source>
        <dbReference type="Proteomes" id="UP000241474"/>
    </source>
</evidence>
<dbReference type="EMBL" id="HQ336222">
    <property type="protein sequence ID" value="ADO18648.1"/>
    <property type="molecule type" value="Genomic_DNA"/>
</dbReference>